<dbReference type="EMBL" id="JAHQIW010006982">
    <property type="protein sequence ID" value="KAJ1371428.1"/>
    <property type="molecule type" value="Genomic_DNA"/>
</dbReference>
<accession>A0AAD5R7Y9</accession>
<reference evidence="2" key="1">
    <citation type="submission" date="2021-06" db="EMBL/GenBank/DDBJ databases">
        <title>Parelaphostrongylus tenuis whole genome reference sequence.</title>
        <authorList>
            <person name="Garwood T.J."/>
            <person name="Larsen P.A."/>
            <person name="Fountain-Jones N.M."/>
            <person name="Garbe J.R."/>
            <person name="Macchietto M.G."/>
            <person name="Kania S.A."/>
            <person name="Gerhold R.W."/>
            <person name="Richards J.E."/>
            <person name="Wolf T.M."/>
        </authorList>
    </citation>
    <scope>NUCLEOTIDE SEQUENCE</scope>
    <source>
        <strain evidence="2">MNPRO001-30</strain>
        <tissue evidence="2">Meninges</tissue>
    </source>
</reference>
<gene>
    <name evidence="2" type="ORF">KIN20_033380</name>
</gene>
<organism evidence="2 3">
    <name type="scientific">Parelaphostrongylus tenuis</name>
    <name type="common">Meningeal worm</name>
    <dbReference type="NCBI Taxonomy" id="148309"/>
    <lineage>
        <taxon>Eukaryota</taxon>
        <taxon>Metazoa</taxon>
        <taxon>Ecdysozoa</taxon>
        <taxon>Nematoda</taxon>
        <taxon>Chromadorea</taxon>
        <taxon>Rhabditida</taxon>
        <taxon>Rhabditina</taxon>
        <taxon>Rhabditomorpha</taxon>
        <taxon>Strongyloidea</taxon>
        <taxon>Metastrongylidae</taxon>
        <taxon>Parelaphostrongylus</taxon>
    </lineage>
</organism>
<comment type="caution">
    <text evidence="2">The sequence shown here is derived from an EMBL/GenBank/DDBJ whole genome shotgun (WGS) entry which is preliminary data.</text>
</comment>
<evidence type="ECO:0000313" key="3">
    <source>
        <dbReference type="Proteomes" id="UP001196413"/>
    </source>
</evidence>
<evidence type="ECO:0000313" key="2">
    <source>
        <dbReference type="EMBL" id="KAJ1371428.1"/>
    </source>
</evidence>
<feature type="region of interest" description="Disordered" evidence="1">
    <location>
        <begin position="1"/>
        <end position="37"/>
    </location>
</feature>
<protein>
    <submittedName>
        <fullName evidence="2">Uncharacterized protein</fullName>
    </submittedName>
</protein>
<dbReference type="Proteomes" id="UP001196413">
    <property type="component" value="Unassembled WGS sequence"/>
</dbReference>
<keyword evidence="3" id="KW-1185">Reference proteome</keyword>
<evidence type="ECO:0000256" key="1">
    <source>
        <dbReference type="SAM" id="MobiDB-lite"/>
    </source>
</evidence>
<proteinExistence type="predicted"/>
<name>A0AAD5R7Y9_PARTN</name>
<dbReference type="AlphaFoldDB" id="A0AAD5R7Y9"/>
<feature type="compositionally biased region" description="Basic and acidic residues" evidence="1">
    <location>
        <begin position="27"/>
        <end position="37"/>
    </location>
</feature>
<sequence>MDPAAKANSSQDSELHDKASSTSANTRTEKLPKREWRATQNRNDVMVIDGLTRKVQMLWTTYGFDDDEFYKRGIDLFFGECVQADNAYLN</sequence>